<name>A0A8J5L9N1_ZINOF</name>
<keyword evidence="2" id="KW-0479">Metal-binding</keyword>
<comment type="caution">
    <text evidence="5">The sequence shown here is derived from an EMBL/GenBank/DDBJ whole genome shotgun (WGS) entry which is preliminary data.</text>
</comment>
<evidence type="ECO:0000259" key="4">
    <source>
        <dbReference type="PROSITE" id="PS51795"/>
    </source>
</evidence>
<dbReference type="InterPro" id="IPR007650">
    <property type="entry name" value="Zf-FLZ_dom"/>
</dbReference>
<feature type="domain" description="FLZ-type" evidence="4">
    <location>
        <begin position="61"/>
        <end position="105"/>
    </location>
</feature>
<dbReference type="EMBL" id="JACMSC010000006">
    <property type="protein sequence ID" value="KAG6519586.1"/>
    <property type="molecule type" value="Genomic_DNA"/>
</dbReference>
<organism evidence="5 6">
    <name type="scientific">Zingiber officinale</name>
    <name type="common">Ginger</name>
    <name type="synonym">Amomum zingiber</name>
    <dbReference type="NCBI Taxonomy" id="94328"/>
    <lineage>
        <taxon>Eukaryota</taxon>
        <taxon>Viridiplantae</taxon>
        <taxon>Streptophyta</taxon>
        <taxon>Embryophyta</taxon>
        <taxon>Tracheophyta</taxon>
        <taxon>Spermatophyta</taxon>
        <taxon>Magnoliopsida</taxon>
        <taxon>Liliopsida</taxon>
        <taxon>Zingiberales</taxon>
        <taxon>Zingiberaceae</taxon>
        <taxon>Zingiber</taxon>
    </lineage>
</organism>
<accession>A0A8J5L9N1</accession>
<gene>
    <name evidence="5" type="ORF">ZIOFF_023080</name>
</gene>
<evidence type="ECO:0000313" key="6">
    <source>
        <dbReference type="Proteomes" id="UP000734854"/>
    </source>
</evidence>
<feature type="zinc finger region" description="FLZ-type" evidence="3">
    <location>
        <begin position="61"/>
        <end position="105"/>
    </location>
</feature>
<dbReference type="Proteomes" id="UP000734854">
    <property type="component" value="Unassembled WGS sequence"/>
</dbReference>
<protein>
    <recommendedName>
        <fullName evidence="4">FLZ-type domain-containing protein</fullName>
    </recommendedName>
</protein>
<evidence type="ECO:0000256" key="1">
    <source>
        <dbReference type="ARBA" id="ARBA00009374"/>
    </source>
</evidence>
<reference evidence="5 6" key="1">
    <citation type="submission" date="2020-08" db="EMBL/GenBank/DDBJ databases">
        <title>Plant Genome Project.</title>
        <authorList>
            <person name="Zhang R.-G."/>
        </authorList>
    </citation>
    <scope>NUCLEOTIDE SEQUENCE [LARGE SCALE GENOMIC DNA]</scope>
    <source>
        <tissue evidence="5">Rhizome</tissue>
    </source>
</reference>
<comment type="similarity">
    <text evidence="1">Belongs to the FLZ family.</text>
</comment>
<sequence length="142" mass="16291">MDRVIFYLGDEGGVDGEAGKKIVSIRVPEGGLEGLRIVIRNGEKRSNATTSMLIRPPDELGFLKSCCLCRRELNPCQDVYMYRGDQGFCSDECRSRRILLDERRELEATARDRVKGHRRRRHRETPNKISELDLNRRISAAV</sequence>
<dbReference type="InterPro" id="IPR044181">
    <property type="entry name" value="FLZ17/18"/>
</dbReference>
<dbReference type="PANTHER" id="PTHR47847:SF2">
    <property type="entry name" value="FCS-LIKE ZINC FINGER 17-RELATED"/>
    <property type="match status" value="1"/>
</dbReference>
<dbReference type="AlphaFoldDB" id="A0A8J5L9N1"/>
<dbReference type="PANTHER" id="PTHR47847">
    <property type="entry name" value="FCS-LIKE ZINC FINGER 17"/>
    <property type="match status" value="1"/>
</dbReference>
<dbReference type="OrthoDB" id="1927223at2759"/>
<evidence type="ECO:0000256" key="3">
    <source>
        <dbReference type="PROSITE-ProRule" id="PRU01131"/>
    </source>
</evidence>
<proteinExistence type="inferred from homology"/>
<dbReference type="PROSITE" id="PS51795">
    <property type="entry name" value="ZF_FLZ"/>
    <property type="match status" value="1"/>
</dbReference>
<evidence type="ECO:0000313" key="5">
    <source>
        <dbReference type="EMBL" id="KAG6519586.1"/>
    </source>
</evidence>
<evidence type="ECO:0000256" key="2">
    <source>
        <dbReference type="ARBA" id="ARBA00022723"/>
    </source>
</evidence>
<dbReference type="Pfam" id="PF04570">
    <property type="entry name" value="zf-FLZ"/>
    <property type="match status" value="1"/>
</dbReference>
<keyword evidence="6" id="KW-1185">Reference proteome</keyword>
<dbReference type="GO" id="GO:0046872">
    <property type="term" value="F:metal ion binding"/>
    <property type="evidence" value="ECO:0007669"/>
    <property type="project" value="UniProtKB-KW"/>
</dbReference>